<dbReference type="Pfam" id="PF04325">
    <property type="entry name" value="DUF465"/>
    <property type="match status" value="1"/>
</dbReference>
<dbReference type="Gene3D" id="6.10.280.50">
    <property type="match status" value="1"/>
</dbReference>
<proteinExistence type="predicted"/>
<dbReference type="Proteomes" id="UP000186074">
    <property type="component" value="Chromosome"/>
</dbReference>
<dbReference type="InterPro" id="IPR038444">
    <property type="entry name" value="DUF465_sf"/>
</dbReference>
<dbReference type="InterPro" id="IPR007420">
    <property type="entry name" value="DUF465"/>
</dbReference>
<evidence type="ECO:0000313" key="1">
    <source>
        <dbReference type="EMBL" id="APW66124.1"/>
    </source>
</evidence>
<reference evidence="1 2" key="1">
    <citation type="submission" date="2017-01" db="EMBL/GenBank/DDBJ databases">
        <title>Genome sequencing of Arcobacter sp. LPB0137.</title>
        <authorList>
            <person name="Lee G.-W."/>
            <person name="Yi H."/>
        </authorList>
    </citation>
    <scope>NUCLEOTIDE SEQUENCE [LARGE SCALE GENOMIC DNA]</scope>
    <source>
        <strain evidence="1 2">LPB0137</strain>
    </source>
</reference>
<dbReference type="KEGG" id="alp:LPB137_09790"/>
<accession>A0A1P8KNG9</accession>
<evidence type="ECO:0000313" key="2">
    <source>
        <dbReference type="Proteomes" id="UP000186074"/>
    </source>
</evidence>
<dbReference type="EMBL" id="CP019070">
    <property type="protein sequence ID" value="APW66124.1"/>
    <property type="molecule type" value="Genomic_DNA"/>
</dbReference>
<keyword evidence="2" id="KW-1185">Reference proteome</keyword>
<name>A0A1P8KNG9_9BACT</name>
<sequence>MFHEHRELITELKQKDAHFHRLFDKHNDLDEEITKLIEAHADDVTIETKKKEKLKLKDEVYNIIITYKNSK</sequence>
<protein>
    <recommendedName>
        <fullName evidence="3">DUF465 domain-containing protein</fullName>
    </recommendedName>
</protein>
<evidence type="ECO:0008006" key="3">
    <source>
        <dbReference type="Google" id="ProtNLM"/>
    </source>
</evidence>
<gene>
    <name evidence="1" type="ORF">LPB137_09790</name>
</gene>
<dbReference type="RefSeq" id="WP_076087529.1">
    <property type="nucleotide sequence ID" value="NZ_CP019070.1"/>
</dbReference>
<organism evidence="1 2">
    <name type="scientific">Poseidonibacter parvus</name>
    <dbReference type="NCBI Taxonomy" id="1850254"/>
    <lineage>
        <taxon>Bacteria</taxon>
        <taxon>Pseudomonadati</taxon>
        <taxon>Campylobacterota</taxon>
        <taxon>Epsilonproteobacteria</taxon>
        <taxon>Campylobacterales</taxon>
        <taxon>Arcobacteraceae</taxon>
        <taxon>Poseidonibacter</taxon>
    </lineage>
</organism>
<dbReference type="OrthoDB" id="5616367at2"/>
<dbReference type="AlphaFoldDB" id="A0A1P8KNG9"/>
<dbReference type="STRING" id="1850254.LPB137_09790"/>